<dbReference type="EMBL" id="JANEYF010001305">
    <property type="protein sequence ID" value="KAJ8964868.1"/>
    <property type="molecule type" value="Genomic_DNA"/>
</dbReference>
<evidence type="ECO:0000313" key="2">
    <source>
        <dbReference type="Proteomes" id="UP001162156"/>
    </source>
</evidence>
<evidence type="ECO:0000313" key="1">
    <source>
        <dbReference type="EMBL" id="KAJ8964868.1"/>
    </source>
</evidence>
<reference evidence="1" key="1">
    <citation type="journal article" date="2023" name="Insect Mol. Biol.">
        <title>Genome sequencing provides insights into the evolution of gene families encoding plant cell wall-degrading enzymes in longhorned beetles.</title>
        <authorList>
            <person name="Shin N.R."/>
            <person name="Okamura Y."/>
            <person name="Kirsch R."/>
            <person name="Pauchet Y."/>
        </authorList>
    </citation>
    <scope>NUCLEOTIDE SEQUENCE</scope>
    <source>
        <strain evidence="1">RBIC_L_NR</strain>
    </source>
</reference>
<sequence length="178" mass="19126">MTCIALHSYFNLFNNCLIIAIINFSRSGSYQIRTSLPTEKQQTLLNHITPHSGVILEPSTAGQPPLQPVAPANVTATQEKKPSLSKVLKGVAASSISADSLSLSSPPGCQSPKDFEKLWGGNIPKEVSNLSEHLQNFIMGRVAQAKTAIRSRKIVIYICAADSQGKPFPVIFLGSVVP</sequence>
<accession>A0AAV8ZLW3</accession>
<organism evidence="1 2">
    <name type="scientific">Rhamnusium bicolor</name>
    <dbReference type="NCBI Taxonomy" id="1586634"/>
    <lineage>
        <taxon>Eukaryota</taxon>
        <taxon>Metazoa</taxon>
        <taxon>Ecdysozoa</taxon>
        <taxon>Arthropoda</taxon>
        <taxon>Hexapoda</taxon>
        <taxon>Insecta</taxon>
        <taxon>Pterygota</taxon>
        <taxon>Neoptera</taxon>
        <taxon>Endopterygota</taxon>
        <taxon>Coleoptera</taxon>
        <taxon>Polyphaga</taxon>
        <taxon>Cucujiformia</taxon>
        <taxon>Chrysomeloidea</taxon>
        <taxon>Cerambycidae</taxon>
        <taxon>Lepturinae</taxon>
        <taxon>Rhagiini</taxon>
        <taxon>Rhamnusium</taxon>
    </lineage>
</organism>
<proteinExistence type="predicted"/>
<protein>
    <submittedName>
        <fullName evidence="1">Uncharacterized protein</fullName>
    </submittedName>
</protein>
<dbReference type="AlphaFoldDB" id="A0AAV8ZLW3"/>
<keyword evidence="2" id="KW-1185">Reference proteome</keyword>
<gene>
    <name evidence="1" type="ORF">NQ314_004550</name>
</gene>
<comment type="caution">
    <text evidence="1">The sequence shown here is derived from an EMBL/GenBank/DDBJ whole genome shotgun (WGS) entry which is preliminary data.</text>
</comment>
<dbReference type="Proteomes" id="UP001162156">
    <property type="component" value="Unassembled WGS sequence"/>
</dbReference>
<name>A0AAV8ZLW3_9CUCU</name>